<dbReference type="InterPro" id="IPR007685">
    <property type="entry name" value="RelA_SpoT"/>
</dbReference>
<dbReference type="AlphaFoldDB" id="A0A8T2T4L4"/>
<dbReference type="OMA" id="ADECKDE"/>
<dbReference type="InterPro" id="IPR006674">
    <property type="entry name" value="HD_domain"/>
</dbReference>
<gene>
    <name evidence="6" type="ORF">KP509_15G044600</name>
</gene>
<dbReference type="CDD" id="cd00077">
    <property type="entry name" value="HDc"/>
    <property type="match status" value="1"/>
</dbReference>
<dbReference type="InterPro" id="IPR043519">
    <property type="entry name" value="NT_sf"/>
</dbReference>
<accession>A0A8T2T4L4</accession>
<organism evidence="6 7">
    <name type="scientific">Ceratopteris richardii</name>
    <name type="common">Triangle waterfern</name>
    <dbReference type="NCBI Taxonomy" id="49495"/>
    <lineage>
        <taxon>Eukaryota</taxon>
        <taxon>Viridiplantae</taxon>
        <taxon>Streptophyta</taxon>
        <taxon>Embryophyta</taxon>
        <taxon>Tracheophyta</taxon>
        <taxon>Polypodiopsida</taxon>
        <taxon>Polypodiidae</taxon>
        <taxon>Polypodiales</taxon>
        <taxon>Pteridineae</taxon>
        <taxon>Pteridaceae</taxon>
        <taxon>Parkerioideae</taxon>
        <taxon>Ceratopteris</taxon>
    </lineage>
</organism>
<evidence type="ECO:0000313" key="7">
    <source>
        <dbReference type="Proteomes" id="UP000825935"/>
    </source>
</evidence>
<keyword evidence="3" id="KW-0346">Stress response</keyword>
<dbReference type="Proteomes" id="UP000825935">
    <property type="component" value="Chromosome 15"/>
</dbReference>
<evidence type="ECO:0000256" key="2">
    <source>
        <dbReference type="ARBA" id="ARBA00013251"/>
    </source>
</evidence>
<dbReference type="Pfam" id="PF04607">
    <property type="entry name" value="RelA_SpoT"/>
    <property type="match status" value="1"/>
</dbReference>
<dbReference type="EMBL" id="CM035420">
    <property type="protein sequence ID" value="KAH7404817.1"/>
    <property type="molecule type" value="Genomic_DNA"/>
</dbReference>
<dbReference type="GO" id="GO:0008728">
    <property type="term" value="F:GTP diphosphokinase activity"/>
    <property type="evidence" value="ECO:0007669"/>
    <property type="project" value="UniProtKB-EC"/>
</dbReference>
<evidence type="ECO:0000256" key="4">
    <source>
        <dbReference type="ARBA" id="ARBA00023134"/>
    </source>
</evidence>
<comment type="similarity">
    <text evidence="1">Belongs to the RelA/SpoT family.</text>
</comment>
<dbReference type="PANTHER" id="PTHR21262:SF0">
    <property type="entry name" value="GTP DIPHOSPHOKINASE RSH3, CHLOROPLASTIC-RELATED"/>
    <property type="match status" value="1"/>
</dbReference>
<dbReference type="SMART" id="SM00471">
    <property type="entry name" value="HDc"/>
    <property type="match status" value="1"/>
</dbReference>
<keyword evidence="4" id="KW-0547">Nucleotide-binding</keyword>
<feature type="domain" description="HD" evidence="5">
    <location>
        <begin position="248"/>
        <end position="352"/>
    </location>
</feature>
<dbReference type="GO" id="GO:0005525">
    <property type="term" value="F:GTP binding"/>
    <property type="evidence" value="ECO:0007669"/>
    <property type="project" value="UniProtKB-KW"/>
</dbReference>
<evidence type="ECO:0000256" key="3">
    <source>
        <dbReference type="ARBA" id="ARBA00023016"/>
    </source>
</evidence>
<evidence type="ECO:0000256" key="1">
    <source>
        <dbReference type="ARBA" id="ARBA00007476"/>
    </source>
</evidence>
<dbReference type="PANTHER" id="PTHR21262">
    <property type="entry name" value="GUANOSINE-3',5'-BIS DIPHOSPHATE 3'-PYROPHOSPHOHYDROLASE"/>
    <property type="match status" value="1"/>
</dbReference>
<dbReference type="FunFam" id="1.10.3210.10:FF:000001">
    <property type="entry name" value="GTP pyrophosphokinase RelA"/>
    <property type="match status" value="1"/>
</dbReference>
<name>A0A8T2T4L4_CERRI</name>
<dbReference type="EMBL" id="CM035420">
    <property type="protein sequence ID" value="KAH7404815.1"/>
    <property type="molecule type" value="Genomic_DNA"/>
</dbReference>
<proteinExistence type="inferred from homology"/>
<dbReference type="InterPro" id="IPR003607">
    <property type="entry name" value="HD/PDEase_dom"/>
</dbReference>
<dbReference type="PROSITE" id="PS51831">
    <property type="entry name" value="HD"/>
    <property type="match status" value="1"/>
</dbReference>
<dbReference type="Gene3D" id="1.10.3210.10">
    <property type="entry name" value="Hypothetical protein af1432"/>
    <property type="match status" value="1"/>
</dbReference>
<dbReference type="SMART" id="SM00954">
    <property type="entry name" value="RelA_SpoT"/>
    <property type="match status" value="1"/>
</dbReference>
<evidence type="ECO:0000259" key="5">
    <source>
        <dbReference type="PROSITE" id="PS51831"/>
    </source>
</evidence>
<dbReference type="GO" id="GO:0009507">
    <property type="term" value="C:chloroplast"/>
    <property type="evidence" value="ECO:0007669"/>
    <property type="project" value="TreeGrafter"/>
</dbReference>
<protein>
    <recommendedName>
        <fullName evidence="2">GTP diphosphokinase</fullName>
        <ecNumber evidence="2">2.7.6.5</ecNumber>
    </recommendedName>
</protein>
<dbReference type="EMBL" id="CM035420">
    <property type="protein sequence ID" value="KAH7404816.1"/>
    <property type="molecule type" value="Genomic_DNA"/>
</dbReference>
<dbReference type="SUPFAM" id="SSF81301">
    <property type="entry name" value="Nucleotidyltransferase"/>
    <property type="match status" value="1"/>
</dbReference>
<keyword evidence="7" id="KW-1185">Reference proteome</keyword>
<dbReference type="Pfam" id="PF13328">
    <property type="entry name" value="HD_4"/>
    <property type="match status" value="1"/>
</dbReference>
<keyword evidence="4" id="KW-0342">GTP-binding</keyword>
<dbReference type="Gene3D" id="3.30.460.10">
    <property type="entry name" value="Beta Polymerase, domain 2"/>
    <property type="match status" value="1"/>
</dbReference>
<sequence length="725" mass="80992">MVVDVTTAMSLYPSSSTTFCSASHISTTCPVVEADFSARIATSHNAGSKHAVSGLAGLFKNSNARQISTNGYDQLDLAAGSNPFVRGSCSDSSVIDSLSIASPNVNGKVKEWSPVSVLQGPFACYSTSQCSQCSAKPLNSLSIVEQHARSALRAGSSTLGPQLLYSWQMDLQDTYNMPEEHLGSFSPPQQRVTEASGPLLVDSRKTAEEILQNAQSCHKIFNDRLVITAFYVAEKAHFAKYRASGELYLVHCVETAKNLASLGATKEIVAAGLLHDIGDESPLDDVELQEMFGKPVAEIIEGVSKMSELSKLARDNDIASRSIEADRLHTMFLAMADVRVVVVKLADRLHNMRTLEALPEHKRTRIAKETLQIFVPLANRLGIWSWKAELEDLCFKQLKPQEHQKLAEKLSEGNRESTIAAAIQKLERNLLEEGILFSELTGRPKNLFGIYTKMLRKCKDLDDVHDLQGLRLILSSKEDCYTALDIVHRLWPQASTRVKDYISEPKANGYQCLHAIVQGEDGFPLEIQIRTEEMHYQAELGVAAHWRYKEENVEHSPFILQMVAWARLMLTWRNEILETKSRFPLSNCSLDSACHFPNHREMCPHMQLEQVLPWKEDDPLYVIVLEDDKMEVQELPGGSTVSDLIHRRETEDAFAATCGLAFLEEVHPRVNHKTVDDIQQVLKMGDLVELTSSIPDESLIECRNTIKRMYGDTEQDSRHAVQLSS</sequence>
<reference evidence="6" key="1">
    <citation type="submission" date="2021-08" db="EMBL/GenBank/DDBJ databases">
        <title>WGS assembly of Ceratopteris richardii.</title>
        <authorList>
            <person name="Marchant D.B."/>
            <person name="Chen G."/>
            <person name="Jenkins J."/>
            <person name="Shu S."/>
            <person name="Leebens-Mack J."/>
            <person name="Grimwood J."/>
            <person name="Schmutz J."/>
            <person name="Soltis P."/>
            <person name="Soltis D."/>
            <person name="Chen Z.-H."/>
        </authorList>
    </citation>
    <scope>NUCLEOTIDE SEQUENCE</scope>
    <source>
        <strain evidence="6">Whitten #5841</strain>
        <tissue evidence="6">Leaf</tissue>
    </source>
</reference>
<comment type="caution">
    <text evidence="6">The sequence shown here is derived from an EMBL/GenBank/DDBJ whole genome shotgun (WGS) entry which is preliminary data.</text>
</comment>
<dbReference type="OrthoDB" id="430679at2759"/>
<dbReference type="GO" id="GO:0015969">
    <property type="term" value="P:guanosine tetraphosphate metabolic process"/>
    <property type="evidence" value="ECO:0007669"/>
    <property type="project" value="InterPro"/>
</dbReference>
<dbReference type="CDD" id="cd05399">
    <property type="entry name" value="NT_Rel-Spo_like"/>
    <property type="match status" value="1"/>
</dbReference>
<dbReference type="EC" id="2.7.6.5" evidence="2"/>
<evidence type="ECO:0000313" key="6">
    <source>
        <dbReference type="EMBL" id="KAH7404816.1"/>
    </source>
</evidence>
<dbReference type="SUPFAM" id="SSF109604">
    <property type="entry name" value="HD-domain/PDEase-like"/>
    <property type="match status" value="1"/>
</dbReference>